<keyword evidence="1" id="KW-0812">Transmembrane</keyword>
<keyword evidence="1" id="KW-1133">Transmembrane helix</keyword>
<dbReference type="InParanoid" id="E9H1T6"/>
<dbReference type="EMBL" id="GL732584">
    <property type="protein sequence ID" value="EFX74228.1"/>
    <property type="molecule type" value="Genomic_DNA"/>
</dbReference>
<organism evidence="2 3">
    <name type="scientific">Daphnia pulex</name>
    <name type="common">Water flea</name>
    <dbReference type="NCBI Taxonomy" id="6669"/>
    <lineage>
        <taxon>Eukaryota</taxon>
        <taxon>Metazoa</taxon>
        <taxon>Ecdysozoa</taxon>
        <taxon>Arthropoda</taxon>
        <taxon>Crustacea</taxon>
        <taxon>Branchiopoda</taxon>
        <taxon>Diplostraca</taxon>
        <taxon>Cladocera</taxon>
        <taxon>Anomopoda</taxon>
        <taxon>Daphniidae</taxon>
        <taxon>Daphnia</taxon>
    </lineage>
</organism>
<dbReference type="AlphaFoldDB" id="E9H1T6"/>
<dbReference type="HOGENOM" id="CLU_2560617_0_0_1"/>
<evidence type="ECO:0000313" key="2">
    <source>
        <dbReference type="EMBL" id="EFX74228.1"/>
    </source>
</evidence>
<dbReference type="Proteomes" id="UP000000305">
    <property type="component" value="Unassembled WGS sequence"/>
</dbReference>
<name>E9H1T6_DAPPU</name>
<sequence>MYRKNLKQHVKDIAFFQVVLPCHEDACSRKGLYCIARQKCDAIRKSEMVFMVSLVYSGFAVIFQLRDLLKWSLCRLAVNIIF</sequence>
<reference evidence="2 3" key="1">
    <citation type="journal article" date="2011" name="Science">
        <title>The ecoresponsive genome of Daphnia pulex.</title>
        <authorList>
            <person name="Colbourne J.K."/>
            <person name="Pfrender M.E."/>
            <person name="Gilbert D."/>
            <person name="Thomas W.K."/>
            <person name="Tucker A."/>
            <person name="Oakley T.H."/>
            <person name="Tokishita S."/>
            <person name="Aerts A."/>
            <person name="Arnold G.J."/>
            <person name="Basu M.K."/>
            <person name="Bauer D.J."/>
            <person name="Caceres C.E."/>
            <person name="Carmel L."/>
            <person name="Casola C."/>
            <person name="Choi J.H."/>
            <person name="Detter J.C."/>
            <person name="Dong Q."/>
            <person name="Dusheyko S."/>
            <person name="Eads B.D."/>
            <person name="Frohlich T."/>
            <person name="Geiler-Samerotte K.A."/>
            <person name="Gerlach D."/>
            <person name="Hatcher P."/>
            <person name="Jogdeo S."/>
            <person name="Krijgsveld J."/>
            <person name="Kriventseva E.V."/>
            <person name="Kultz D."/>
            <person name="Laforsch C."/>
            <person name="Lindquist E."/>
            <person name="Lopez J."/>
            <person name="Manak J.R."/>
            <person name="Muller J."/>
            <person name="Pangilinan J."/>
            <person name="Patwardhan R.P."/>
            <person name="Pitluck S."/>
            <person name="Pritham E.J."/>
            <person name="Rechtsteiner A."/>
            <person name="Rho M."/>
            <person name="Rogozin I.B."/>
            <person name="Sakarya O."/>
            <person name="Salamov A."/>
            <person name="Schaack S."/>
            <person name="Shapiro H."/>
            <person name="Shiga Y."/>
            <person name="Skalitzky C."/>
            <person name="Smith Z."/>
            <person name="Souvorov A."/>
            <person name="Sung W."/>
            <person name="Tang Z."/>
            <person name="Tsuchiya D."/>
            <person name="Tu H."/>
            <person name="Vos H."/>
            <person name="Wang M."/>
            <person name="Wolf Y.I."/>
            <person name="Yamagata H."/>
            <person name="Yamada T."/>
            <person name="Ye Y."/>
            <person name="Shaw J.R."/>
            <person name="Andrews J."/>
            <person name="Crease T.J."/>
            <person name="Tang H."/>
            <person name="Lucas S.M."/>
            <person name="Robertson H.M."/>
            <person name="Bork P."/>
            <person name="Koonin E.V."/>
            <person name="Zdobnov E.M."/>
            <person name="Grigoriev I.V."/>
            <person name="Lynch M."/>
            <person name="Boore J.L."/>
        </authorList>
    </citation>
    <scope>NUCLEOTIDE SEQUENCE [LARGE SCALE GENOMIC DNA]</scope>
</reference>
<evidence type="ECO:0000313" key="3">
    <source>
        <dbReference type="Proteomes" id="UP000000305"/>
    </source>
</evidence>
<accession>E9H1T6</accession>
<feature type="transmembrane region" description="Helical" evidence="1">
    <location>
        <begin position="48"/>
        <end position="65"/>
    </location>
</feature>
<proteinExistence type="predicted"/>
<keyword evidence="3" id="KW-1185">Reference proteome</keyword>
<dbReference type="KEGG" id="dpx:DAPPUDRAFT_324466"/>
<keyword evidence="1" id="KW-0472">Membrane</keyword>
<evidence type="ECO:0000256" key="1">
    <source>
        <dbReference type="SAM" id="Phobius"/>
    </source>
</evidence>
<gene>
    <name evidence="2" type="ORF">DAPPUDRAFT_324466</name>
</gene>
<protein>
    <submittedName>
        <fullName evidence="2">Uncharacterized protein</fullName>
    </submittedName>
</protein>